<protein>
    <submittedName>
        <fullName evidence="1">Uncharacterized protein</fullName>
    </submittedName>
</protein>
<comment type="caution">
    <text evidence="1">The sequence shown here is derived from an EMBL/GenBank/DDBJ whole genome shotgun (WGS) entry which is preliminary data.</text>
</comment>
<evidence type="ECO:0000313" key="2">
    <source>
        <dbReference type="Proteomes" id="UP001143856"/>
    </source>
</evidence>
<name>A0ACC1PH02_9PEZI</name>
<dbReference type="Proteomes" id="UP001143856">
    <property type="component" value="Unassembled WGS sequence"/>
</dbReference>
<sequence>MDQSQPDFEIISTKFTTLGQDFSAKCVDLGHQFSLCGNIPAIIGGEQIAASLDLINQNLVRINDRLDSLDARVGSLDTRMGSLETRMGSLETHMGSLDTRMGSLETRNSQHHSSLNIISLLRRALHSLLCA</sequence>
<reference evidence="1" key="1">
    <citation type="submission" date="2022-10" db="EMBL/GenBank/DDBJ databases">
        <title>Genome Sequence of Xylaria curta.</title>
        <authorList>
            <person name="Buettner E."/>
        </authorList>
    </citation>
    <scope>NUCLEOTIDE SEQUENCE</scope>
    <source>
        <strain evidence="1">Babe10</strain>
    </source>
</reference>
<accession>A0ACC1PH02</accession>
<organism evidence="1 2">
    <name type="scientific">Xylaria curta</name>
    <dbReference type="NCBI Taxonomy" id="42375"/>
    <lineage>
        <taxon>Eukaryota</taxon>
        <taxon>Fungi</taxon>
        <taxon>Dikarya</taxon>
        <taxon>Ascomycota</taxon>
        <taxon>Pezizomycotina</taxon>
        <taxon>Sordariomycetes</taxon>
        <taxon>Xylariomycetidae</taxon>
        <taxon>Xylariales</taxon>
        <taxon>Xylariaceae</taxon>
        <taxon>Xylaria</taxon>
    </lineage>
</organism>
<evidence type="ECO:0000313" key="1">
    <source>
        <dbReference type="EMBL" id="KAJ2992425.1"/>
    </source>
</evidence>
<proteinExistence type="predicted"/>
<keyword evidence="2" id="KW-1185">Reference proteome</keyword>
<gene>
    <name evidence="1" type="ORF">NUW58_g2174</name>
</gene>
<dbReference type="EMBL" id="JAPDGR010000269">
    <property type="protein sequence ID" value="KAJ2992425.1"/>
    <property type="molecule type" value="Genomic_DNA"/>
</dbReference>